<evidence type="ECO:0000259" key="1">
    <source>
        <dbReference type="Pfam" id="PF16798"/>
    </source>
</evidence>
<dbReference type="AlphaFoldDB" id="A0A382JP89"/>
<dbReference type="InterPro" id="IPR031849">
    <property type="entry name" value="DUF5069"/>
</dbReference>
<name>A0A382JP89_9ZZZZ</name>
<feature type="domain" description="DUF5069" evidence="1">
    <location>
        <begin position="5"/>
        <end position="42"/>
    </location>
</feature>
<protein>
    <recommendedName>
        <fullName evidence="1">DUF5069 domain-containing protein</fullName>
    </recommendedName>
</protein>
<organism evidence="2">
    <name type="scientific">marine metagenome</name>
    <dbReference type="NCBI Taxonomy" id="408172"/>
    <lineage>
        <taxon>unclassified sequences</taxon>
        <taxon>metagenomes</taxon>
        <taxon>ecological metagenomes</taxon>
    </lineage>
</organism>
<proteinExistence type="predicted"/>
<reference evidence="2" key="1">
    <citation type="submission" date="2018-05" db="EMBL/GenBank/DDBJ databases">
        <authorList>
            <person name="Lanie J.A."/>
            <person name="Ng W.-L."/>
            <person name="Kazmierczak K.M."/>
            <person name="Andrzejewski T.M."/>
            <person name="Davidsen T.M."/>
            <person name="Wayne K.J."/>
            <person name="Tettelin H."/>
            <person name="Glass J.I."/>
            <person name="Rusch D."/>
            <person name="Podicherti R."/>
            <person name="Tsui H.-C.T."/>
            <person name="Winkler M.E."/>
        </authorList>
    </citation>
    <scope>NUCLEOTIDE SEQUENCE</scope>
</reference>
<dbReference type="EMBL" id="UINC01075772">
    <property type="protein sequence ID" value="SVC14284.1"/>
    <property type="molecule type" value="Genomic_DNA"/>
</dbReference>
<dbReference type="Pfam" id="PF16798">
    <property type="entry name" value="DUF5069"/>
    <property type="match status" value="1"/>
</dbReference>
<sequence>MKVEGLRSPQKKVGGLYHFSRMIDKIRLFCEGKLPEDLNVNCA</sequence>
<gene>
    <name evidence="2" type="ORF">METZ01_LOCUS267138</name>
</gene>
<evidence type="ECO:0000313" key="2">
    <source>
        <dbReference type="EMBL" id="SVC14284.1"/>
    </source>
</evidence>
<accession>A0A382JP89</accession>